<feature type="transmembrane region" description="Helical" evidence="17">
    <location>
        <begin position="20"/>
        <end position="39"/>
    </location>
</feature>
<dbReference type="OrthoDB" id="2127281at2759"/>
<dbReference type="VEuPathDB" id="VectorBase:SCAU004463"/>
<feature type="transmembrane region" description="Helical" evidence="17">
    <location>
        <begin position="500"/>
        <end position="523"/>
    </location>
</feature>
<keyword evidence="11" id="KW-0630">Potassium</keyword>
<keyword evidence="10" id="KW-0769">Symport</keyword>
<dbReference type="InterPro" id="IPR004837">
    <property type="entry name" value="NaCa_Exmemb"/>
</dbReference>
<keyword evidence="7 17" id="KW-0812">Transmembrane</keyword>
<feature type="transmembrane region" description="Helical" evidence="17">
    <location>
        <begin position="230"/>
        <end position="250"/>
    </location>
</feature>
<dbReference type="Pfam" id="PF01699">
    <property type="entry name" value="Na_Ca_ex"/>
    <property type="match status" value="2"/>
</dbReference>
<feature type="transmembrane region" description="Helical" evidence="17">
    <location>
        <begin position="206"/>
        <end position="224"/>
    </location>
</feature>
<keyword evidence="8" id="KW-0732">Signal</keyword>
<feature type="transmembrane region" description="Helical" evidence="17">
    <location>
        <begin position="363"/>
        <end position="387"/>
    </location>
</feature>
<dbReference type="PANTHER" id="PTHR10846">
    <property type="entry name" value="SODIUM/POTASSIUM/CALCIUM EXCHANGER"/>
    <property type="match status" value="1"/>
</dbReference>
<keyword evidence="5" id="KW-0633">Potassium transport</keyword>
<evidence type="ECO:0000256" key="15">
    <source>
        <dbReference type="ARBA" id="ARBA00023136"/>
    </source>
</evidence>
<feature type="transmembrane region" description="Helical" evidence="17">
    <location>
        <begin position="431"/>
        <end position="449"/>
    </location>
</feature>
<keyword evidence="12 17" id="KW-1133">Transmembrane helix</keyword>
<dbReference type="GO" id="GO:0008273">
    <property type="term" value="F:calcium, potassium:sodium antiporter activity"/>
    <property type="evidence" value="ECO:0007669"/>
    <property type="project" value="TreeGrafter"/>
</dbReference>
<evidence type="ECO:0000313" key="20">
    <source>
        <dbReference type="Proteomes" id="UP000095300"/>
    </source>
</evidence>
<organism evidence="19 20">
    <name type="scientific">Stomoxys calcitrans</name>
    <name type="common">Stable fly</name>
    <name type="synonym">Conops calcitrans</name>
    <dbReference type="NCBI Taxonomy" id="35570"/>
    <lineage>
        <taxon>Eukaryota</taxon>
        <taxon>Metazoa</taxon>
        <taxon>Ecdysozoa</taxon>
        <taxon>Arthropoda</taxon>
        <taxon>Hexapoda</taxon>
        <taxon>Insecta</taxon>
        <taxon>Pterygota</taxon>
        <taxon>Neoptera</taxon>
        <taxon>Endopterygota</taxon>
        <taxon>Diptera</taxon>
        <taxon>Brachycera</taxon>
        <taxon>Muscomorpha</taxon>
        <taxon>Muscoidea</taxon>
        <taxon>Muscidae</taxon>
        <taxon>Stomoxys</taxon>
    </lineage>
</organism>
<gene>
    <name evidence="19" type="primary">106091474</name>
</gene>
<dbReference type="KEGG" id="scac:106091474"/>
<evidence type="ECO:0000256" key="2">
    <source>
        <dbReference type="ARBA" id="ARBA00005364"/>
    </source>
</evidence>
<dbReference type="FunFam" id="1.20.1420.30:FF:000009">
    <property type="entry name" value="sodium/potassium/calcium exchanger 5 isoform X2"/>
    <property type="match status" value="1"/>
</dbReference>
<dbReference type="GO" id="GO:0005886">
    <property type="term" value="C:plasma membrane"/>
    <property type="evidence" value="ECO:0007669"/>
    <property type="project" value="TreeGrafter"/>
</dbReference>
<dbReference type="InterPro" id="IPR004481">
    <property type="entry name" value="K/Na/Ca-exchanger"/>
</dbReference>
<evidence type="ECO:0000256" key="11">
    <source>
        <dbReference type="ARBA" id="ARBA00022958"/>
    </source>
</evidence>
<evidence type="ECO:0000256" key="6">
    <source>
        <dbReference type="ARBA" id="ARBA00022568"/>
    </source>
</evidence>
<evidence type="ECO:0000256" key="5">
    <source>
        <dbReference type="ARBA" id="ARBA00022538"/>
    </source>
</evidence>
<keyword evidence="15 17" id="KW-0472">Membrane</keyword>
<dbReference type="InterPro" id="IPR044880">
    <property type="entry name" value="NCX_ion-bd_dom_sf"/>
</dbReference>
<keyword evidence="4" id="KW-0050">Antiport</keyword>
<name>A0A1I8P394_STOCA</name>
<evidence type="ECO:0000256" key="1">
    <source>
        <dbReference type="ARBA" id="ARBA00004141"/>
    </source>
</evidence>
<proteinExistence type="inferred from homology"/>
<dbReference type="PANTHER" id="PTHR10846:SF73">
    <property type="entry name" value="SODIUM_CALCIUM EXCHANGER MEMBRANE REGION DOMAIN-CONTAINING PROTEIN"/>
    <property type="match status" value="1"/>
</dbReference>
<dbReference type="GO" id="GO:0005262">
    <property type="term" value="F:calcium channel activity"/>
    <property type="evidence" value="ECO:0007669"/>
    <property type="project" value="TreeGrafter"/>
</dbReference>
<dbReference type="GO" id="GO:0015293">
    <property type="term" value="F:symporter activity"/>
    <property type="evidence" value="ECO:0007669"/>
    <property type="project" value="UniProtKB-KW"/>
</dbReference>
<feature type="transmembrane region" description="Helical" evidence="17">
    <location>
        <begin position="142"/>
        <end position="166"/>
    </location>
</feature>
<keyword evidence="20" id="KW-1185">Reference proteome</keyword>
<evidence type="ECO:0000256" key="4">
    <source>
        <dbReference type="ARBA" id="ARBA00022449"/>
    </source>
</evidence>
<keyword evidence="14" id="KW-0406">Ion transport</keyword>
<reference evidence="19 20" key="1">
    <citation type="submission" date="2015-05" db="EMBL/GenBank/DDBJ databases">
        <authorList>
            <person name="Wilson R.K."/>
            <person name="Warren W.C."/>
            <person name="Olafson P."/>
        </authorList>
    </citation>
    <scope>NUCLEOTIDE SEQUENCE [LARGE SCALE GENOMIC DNA]</scope>
    <source>
        <strain evidence="19 20">USDA</strain>
    </source>
</reference>
<keyword evidence="9" id="KW-0106">Calcium</keyword>
<comment type="subcellular location">
    <subcellularLocation>
        <location evidence="1">Membrane</location>
        <topology evidence="1">Multi-pass membrane protein</topology>
    </subcellularLocation>
</comment>
<sequence length="532" mass="59833">MKISPSFVNTKWKITKLMLLLRFLLIFGVILIFYLRLLIIGTPTDLIQNKAKENDWTSHHHFKRSILSVKWHEEEKTANCSRASILEFPPDGLDKSQRLHGWIVLHIVLVFYGFWFLAAICDDYMVPAIEQICSNLKIDRDVIGATIMAAAVSSPELFMNFVGTFITKGDIGVSAIVGSAVFNMLAVPACCGLFAMQCLKLDWWPITRDCLIFLAAIFTFLGILRDGKVMWYEAAGLVSAYFLYMLIMYFNRKMAKTARRLLQSCSPTPRGEYREVSELSSLLPKNRNESAFSLANEAYLCLERGLHSSHMLLYLEHKEKQASIRSPWSSQGHSKIEFIFHWPITFVLWLTIPNCRRRSSFKYLTFSLAIVWTAIISYLVAFGITIIGDTLNIPDSVMGLTVLAAGMSIPEAVCSIIVTRQGQASTGLSNSLGSNTFDILLSLGLPWFIKAYFVPDIPEQHWVSLNSNGLTFAGISLLTSLLGLYVIFACQGFTLNRKVGFSCLALYIALMTFSILVQLNIFFPVNLPICAH</sequence>
<accession>A0A1I8P394</accession>
<feature type="transmembrane region" description="Helical" evidence="17">
    <location>
        <begin position="469"/>
        <end position="488"/>
    </location>
</feature>
<evidence type="ECO:0000256" key="16">
    <source>
        <dbReference type="ARBA" id="ARBA00023201"/>
    </source>
</evidence>
<dbReference type="STRING" id="35570.A0A1I8P394"/>
<dbReference type="GO" id="GO:0006874">
    <property type="term" value="P:intracellular calcium ion homeostasis"/>
    <property type="evidence" value="ECO:0007669"/>
    <property type="project" value="TreeGrafter"/>
</dbReference>
<dbReference type="Proteomes" id="UP000095300">
    <property type="component" value="Unassembled WGS sequence"/>
</dbReference>
<dbReference type="EnsemblMetazoa" id="SCAU004463-RA">
    <property type="protein sequence ID" value="SCAU004463-PA"/>
    <property type="gene ID" value="SCAU004463"/>
</dbReference>
<dbReference type="EnsemblMetazoa" id="SCAU004463-RB">
    <property type="protein sequence ID" value="SCAU004463-PB"/>
    <property type="gene ID" value="SCAU004463"/>
</dbReference>
<protein>
    <recommendedName>
        <fullName evidence="18">Sodium/calcium exchanger membrane region domain-containing protein</fullName>
    </recommendedName>
</protein>
<dbReference type="Gene3D" id="1.20.1420.30">
    <property type="entry name" value="NCX, central ion-binding region"/>
    <property type="match status" value="2"/>
</dbReference>
<keyword evidence="13" id="KW-0915">Sodium</keyword>
<feature type="transmembrane region" description="Helical" evidence="17">
    <location>
        <begin position="399"/>
        <end position="419"/>
    </location>
</feature>
<evidence type="ECO:0000256" key="9">
    <source>
        <dbReference type="ARBA" id="ARBA00022837"/>
    </source>
</evidence>
<feature type="domain" description="Sodium/calcium exchanger membrane region" evidence="18">
    <location>
        <begin position="107"/>
        <end position="249"/>
    </location>
</feature>
<reference evidence="19" key="2">
    <citation type="submission" date="2020-05" db="UniProtKB">
        <authorList>
            <consortium name="EnsemblMetazoa"/>
        </authorList>
    </citation>
    <scope>IDENTIFICATION</scope>
    <source>
        <strain evidence="19">USDA</strain>
    </source>
</reference>
<dbReference type="AlphaFoldDB" id="A0A1I8P394"/>
<feature type="domain" description="Sodium/calcium exchanger membrane region" evidence="18">
    <location>
        <begin position="363"/>
        <end position="515"/>
    </location>
</feature>
<evidence type="ECO:0000256" key="17">
    <source>
        <dbReference type="SAM" id="Phobius"/>
    </source>
</evidence>
<keyword evidence="3" id="KW-0813">Transport</keyword>
<dbReference type="NCBIfam" id="TIGR00367">
    <property type="entry name" value="calcium/sodium antiporter"/>
    <property type="match status" value="1"/>
</dbReference>
<dbReference type="EnsemblMetazoa" id="SCAU004463-RD">
    <property type="protein sequence ID" value="SCAU004463-PD"/>
    <property type="gene ID" value="SCAU004463"/>
</dbReference>
<keyword evidence="6" id="KW-0109">Calcium transport</keyword>
<evidence type="ECO:0000256" key="3">
    <source>
        <dbReference type="ARBA" id="ARBA00022448"/>
    </source>
</evidence>
<feature type="transmembrane region" description="Helical" evidence="17">
    <location>
        <begin position="172"/>
        <end position="194"/>
    </location>
</feature>
<feature type="transmembrane region" description="Helical" evidence="17">
    <location>
        <begin position="99"/>
        <end position="121"/>
    </location>
</feature>
<evidence type="ECO:0000256" key="8">
    <source>
        <dbReference type="ARBA" id="ARBA00022729"/>
    </source>
</evidence>
<evidence type="ECO:0000256" key="12">
    <source>
        <dbReference type="ARBA" id="ARBA00022989"/>
    </source>
</evidence>
<dbReference type="EnsemblMetazoa" id="SCAU004463-RC">
    <property type="protein sequence ID" value="SCAU004463-PC"/>
    <property type="gene ID" value="SCAU004463"/>
</dbReference>
<evidence type="ECO:0000313" key="19">
    <source>
        <dbReference type="EnsemblMetazoa" id="SCAU004463-PB"/>
    </source>
</evidence>
<keyword evidence="16" id="KW-0739">Sodium transport</keyword>
<evidence type="ECO:0000256" key="7">
    <source>
        <dbReference type="ARBA" id="ARBA00022692"/>
    </source>
</evidence>
<evidence type="ECO:0000259" key="18">
    <source>
        <dbReference type="Pfam" id="PF01699"/>
    </source>
</evidence>
<evidence type="ECO:0000256" key="13">
    <source>
        <dbReference type="ARBA" id="ARBA00023053"/>
    </source>
</evidence>
<evidence type="ECO:0000256" key="10">
    <source>
        <dbReference type="ARBA" id="ARBA00022847"/>
    </source>
</evidence>
<evidence type="ECO:0000256" key="14">
    <source>
        <dbReference type="ARBA" id="ARBA00023065"/>
    </source>
</evidence>
<comment type="similarity">
    <text evidence="2">Belongs to the Ca(2+):cation antiporter (CaCA) (TC 2.A.19) family. SLC24A subfamily.</text>
</comment>